<protein>
    <recommendedName>
        <fullName evidence="3">Pyrophosphohydrolase</fullName>
    </recommendedName>
</protein>
<evidence type="ECO:0000313" key="2">
    <source>
        <dbReference type="Proteomes" id="UP001500266"/>
    </source>
</evidence>
<dbReference type="SUPFAM" id="SSF101386">
    <property type="entry name" value="all-alpha NTP pyrophosphatases"/>
    <property type="match status" value="1"/>
</dbReference>
<gene>
    <name evidence="1" type="ORF">GCM10022416_50520</name>
</gene>
<keyword evidence="2" id="KW-1185">Reference proteome</keyword>
<proteinExistence type="predicted"/>
<evidence type="ECO:0000313" key="1">
    <source>
        <dbReference type="EMBL" id="GAA4152380.1"/>
    </source>
</evidence>
<dbReference type="RefSeq" id="WP_345024099.1">
    <property type="nucleotide sequence ID" value="NZ_BAABDO010000102.1"/>
</dbReference>
<dbReference type="Gene3D" id="1.10.287.1080">
    <property type="entry name" value="MazG-like"/>
    <property type="match status" value="1"/>
</dbReference>
<dbReference type="EMBL" id="BAABDO010000102">
    <property type="protein sequence ID" value="GAA4152380.1"/>
    <property type="molecule type" value="Genomic_DNA"/>
</dbReference>
<dbReference type="PANTHER" id="PTHR42702">
    <property type="entry name" value="NUCLEOTIDE PYROPHOSPHOHYDROLASE"/>
    <property type="match status" value="1"/>
</dbReference>
<dbReference type="Proteomes" id="UP001500266">
    <property type="component" value="Unassembled WGS sequence"/>
</dbReference>
<name>A0ABP7ZBC8_9ACTN</name>
<reference evidence="2" key="1">
    <citation type="journal article" date="2019" name="Int. J. Syst. Evol. Microbiol.">
        <title>The Global Catalogue of Microorganisms (GCM) 10K type strain sequencing project: providing services to taxonomists for standard genome sequencing and annotation.</title>
        <authorList>
            <consortium name="The Broad Institute Genomics Platform"/>
            <consortium name="The Broad Institute Genome Sequencing Center for Infectious Disease"/>
            <person name="Wu L."/>
            <person name="Ma J."/>
        </authorList>
    </citation>
    <scope>NUCLEOTIDE SEQUENCE [LARGE SCALE GENOMIC DNA]</scope>
    <source>
        <strain evidence="2">JCM 17316</strain>
    </source>
</reference>
<sequence length="105" mass="11424">MRPLARGASLPEIQRYVAEMEAERGFDGHDLTTQCLKLGEEVGELFRAVRRLLGYPQDPAAGLAHAADEAADALILLASIANRCGIDLETAFRAKEARNASAPWF</sequence>
<comment type="caution">
    <text evidence="1">The sequence shown here is derived from an EMBL/GenBank/DDBJ whole genome shotgun (WGS) entry which is preliminary data.</text>
</comment>
<accession>A0ABP7ZBC8</accession>
<evidence type="ECO:0008006" key="3">
    <source>
        <dbReference type="Google" id="ProtNLM"/>
    </source>
</evidence>
<dbReference type="PANTHER" id="PTHR42702:SF1">
    <property type="entry name" value="REGULATORY PROTEIN FOR BETA-LACTAMASE"/>
    <property type="match status" value="1"/>
</dbReference>
<organism evidence="1 2">
    <name type="scientific">Actinomadura keratinilytica</name>
    <dbReference type="NCBI Taxonomy" id="547461"/>
    <lineage>
        <taxon>Bacteria</taxon>
        <taxon>Bacillati</taxon>
        <taxon>Actinomycetota</taxon>
        <taxon>Actinomycetes</taxon>
        <taxon>Streptosporangiales</taxon>
        <taxon>Thermomonosporaceae</taxon>
        <taxon>Actinomadura</taxon>
    </lineage>
</organism>